<dbReference type="CDD" id="cd00561">
    <property type="entry name" value="CobA_ACA"/>
    <property type="match status" value="1"/>
</dbReference>
<dbReference type="Proteomes" id="UP001314796">
    <property type="component" value="Unassembled WGS sequence"/>
</dbReference>
<dbReference type="InterPro" id="IPR003724">
    <property type="entry name" value="CblAdoTrfase_CobA"/>
</dbReference>
<evidence type="ECO:0000313" key="1">
    <source>
        <dbReference type="EMBL" id="MBM7614415.1"/>
    </source>
</evidence>
<dbReference type="InterPro" id="IPR027417">
    <property type="entry name" value="P-loop_NTPase"/>
</dbReference>
<accession>A0ABS2NNA1</accession>
<dbReference type="PIRSF" id="PIRSF015617">
    <property type="entry name" value="Adensltrnsf_CobA"/>
    <property type="match status" value="1"/>
</dbReference>
<evidence type="ECO:0000313" key="2">
    <source>
        <dbReference type="Proteomes" id="UP001314796"/>
    </source>
</evidence>
<keyword evidence="1" id="KW-0808">Transferase</keyword>
<dbReference type="GO" id="GO:0008817">
    <property type="term" value="F:corrinoid adenosyltransferase activity"/>
    <property type="evidence" value="ECO:0007669"/>
    <property type="project" value="UniProtKB-EC"/>
</dbReference>
<dbReference type="PANTHER" id="PTHR46638">
    <property type="entry name" value="CORRINOID ADENOSYLTRANSFERASE"/>
    <property type="match status" value="1"/>
</dbReference>
<dbReference type="Pfam" id="PF02572">
    <property type="entry name" value="CobA_CobO_BtuR"/>
    <property type="match status" value="1"/>
</dbReference>
<dbReference type="EMBL" id="JAFBEE010000004">
    <property type="protein sequence ID" value="MBM7614415.1"/>
    <property type="molecule type" value="Genomic_DNA"/>
</dbReference>
<gene>
    <name evidence="1" type="ORF">JOC73_000926</name>
</gene>
<comment type="caution">
    <text evidence="1">The sequence shown here is derived from an EMBL/GenBank/DDBJ whole genome shotgun (WGS) entry which is preliminary data.</text>
</comment>
<dbReference type="EC" id="2.5.1.17" evidence="1"/>
<dbReference type="Gene3D" id="3.40.50.300">
    <property type="entry name" value="P-loop containing nucleotide triphosphate hydrolases"/>
    <property type="match status" value="1"/>
</dbReference>
<dbReference type="PANTHER" id="PTHR46638:SF1">
    <property type="entry name" value="CORRINOID ADENOSYLTRANSFERASE"/>
    <property type="match status" value="1"/>
</dbReference>
<sequence>MKKLERGLIHIYTGDGKGKTTAAVGQGTRTSGGGYKVLMTQFLKGDDTGELYSIEKMAPNFEIKRYASIKNFYRNLDEAGRQRVQQEAQEGISLIKEALEEEQYNLIIMDEIMAVMYLEIIPVEVVINLLKNKPEHVEMILTGRNAPEELIQLADYVTEMKMIKHPFQQGIYARKGIES</sequence>
<dbReference type="SUPFAM" id="SSF52540">
    <property type="entry name" value="P-loop containing nucleoside triphosphate hydrolases"/>
    <property type="match status" value="1"/>
</dbReference>
<protein>
    <submittedName>
        <fullName evidence="1">Cob(I)alamin adenosyltransferase</fullName>
        <ecNumber evidence="1">2.5.1.17</ecNumber>
    </submittedName>
</protein>
<dbReference type="RefSeq" id="WP_204400682.1">
    <property type="nucleotide sequence ID" value="NZ_JAFBEE010000004.1"/>
</dbReference>
<proteinExistence type="predicted"/>
<keyword evidence="2" id="KW-1185">Reference proteome</keyword>
<name>A0ABS2NNA1_9FIRM</name>
<organism evidence="1 2">
    <name type="scientific">Alkaliphilus hydrothermalis</name>
    <dbReference type="NCBI Taxonomy" id="1482730"/>
    <lineage>
        <taxon>Bacteria</taxon>
        <taxon>Bacillati</taxon>
        <taxon>Bacillota</taxon>
        <taxon>Clostridia</taxon>
        <taxon>Peptostreptococcales</taxon>
        <taxon>Natronincolaceae</taxon>
        <taxon>Alkaliphilus</taxon>
    </lineage>
</organism>
<reference evidence="1 2" key="1">
    <citation type="submission" date="2021-01" db="EMBL/GenBank/DDBJ databases">
        <title>Genomic Encyclopedia of Type Strains, Phase IV (KMG-IV): sequencing the most valuable type-strain genomes for metagenomic binning, comparative biology and taxonomic classification.</title>
        <authorList>
            <person name="Goeker M."/>
        </authorList>
    </citation>
    <scope>NUCLEOTIDE SEQUENCE [LARGE SCALE GENOMIC DNA]</scope>
    <source>
        <strain evidence="1 2">DSM 25890</strain>
    </source>
</reference>